<dbReference type="EMBL" id="AMZH03020388">
    <property type="protein sequence ID" value="RRT39215.1"/>
    <property type="molecule type" value="Genomic_DNA"/>
</dbReference>
<accession>A0A426XIA7</accession>
<reference evidence="2 3" key="1">
    <citation type="journal article" date="2014" name="Agronomy (Basel)">
        <title>A Draft Genome Sequence for Ensete ventricosum, the Drought-Tolerant Tree Against Hunger.</title>
        <authorList>
            <person name="Harrison J."/>
            <person name="Moore K.A."/>
            <person name="Paszkiewicz K."/>
            <person name="Jones T."/>
            <person name="Grant M."/>
            <person name="Ambacheew D."/>
            <person name="Muzemil S."/>
            <person name="Studholme D.J."/>
        </authorList>
    </citation>
    <scope>NUCLEOTIDE SEQUENCE [LARGE SCALE GENOMIC DNA]</scope>
</reference>
<feature type="compositionally biased region" description="Basic and acidic residues" evidence="1">
    <location>
        <begin position="161"/>
        <end position="170"/>
    </location>
</feature>
<name>A0A426XIA7_ENSVE</name>
<feature type="region of interest" description="Disordered" evidence="1">
    <location>
        <begin position="124"/>
        <end position="182"/>
    </location>
</feature>
<protein>
    <submittedName>
        <fullName evidence="2">Uncharacterized protein</fullName>
    </submittedName>
</protein>
<evidence type="ECO:0000313" key="3">
    <source>
        <dbReference type="Proteomes" id="UP000287651"/>
    </source>
</evidence>
<sequence length="182" mass="20297">MHESPTYERAFPCTVALPNPLISFFPASTPYKESLMHPSSPPSETSYLLLLVRRVSDGHDEPVLPYMRRLLEADERHGCRAGRLLQRRRSRRLPVDRTVLLGGQELVGGAHPAALREFEEQVHSCEAGGQEEGAAKDGRRRGRGWQPSVCRRGRGGAAAEAQRRHAEGLELRGYPQPEGRRG</sequence>
<organism evidence="2 3">
    <name type="scientific">Ensete ventricosum</name>
    <name type="common">Abyssinian banana</name>
    <name type="synonym">Musa ensete</name>
    <dbReference type="NCBI Taxonomy" id="4639"/>
    <lineage>
        <taxon>Eukaryota</taxon>
        <taxon>Viridiplantae</taxon>
        <taxon>Streptophyta</taxon>
        <taxon>Embryophyta</taxon>
        <taxon>Tracheophyta</taxon>
        <taxon>Spermatophyta</taxon>
        <taxon>Magnoliopsida</taxon>
        <taxon>Liliopsida</taxon>
        <taxon>Zingiberales</taxon>
        <taxon>Musaceae</taxon>
        <taxon>Ensete</taxon>
    </lineage>
</organism>
<dbReference type="Proteomes" id="UP000287651">
    <property type="component" value="Unassembled WGS sequence"/>
</dbReference>
<dbReference type="AlphaFoldDB" id="A0A426XIA7"/>
<evidence type="ECO:0000313" key="2">
    <source>
        <dbReference type="EMBL" id="RRT39215.1"/>
    </source>
</evidence>
<evidence type="ECO:0000256" key="1">
    <source>
        <dbReference type="SAM" id="MobiDB-lite"/>
    </source>
</evidence>
<comment type="caution">
    <text evidence="2">The sequence shown here is derived from an EMBL/GenBank/DDBJ whole genome shotgun (WGS) entry which is preliminary data.</text>
</comment>
<gene>
    <name evidence="2" type="ORF">B296_00049038</name>
</gene>
<proteinExistence type="predicted"/>